<dbReference type="InterPro" id="IPR002035">
    <property type="entry name" value="VWF_A"/>
</dbReference>
<reference evidence="3" key="1">
    <citation type="submission" date="2011-12" db="EMBL/GenBank/DDBJ databases">
        <title>Complete sequence of Clostridium clariflavum DSM 19732.</title>
        <authorList>
            <consortium name="US DOE Joint Genome Institute"/>
            <person name="Lucas S."/>
            <person name="Han J."/>
            <person name="Lapidus A."/>
            <person name="Cheng J.-F."/>
            <person name="Goodwin L."/>
            <person name="Pitluck S."/>
            <person name="Peters L."/>
            <person name="Teshima H."/>
            <person name="Detter J.C."/>
            <person name="Han C."/>
            <person name="Tapia R."/>
            <person name="Land M."/>
            <person name="Hauser L."/>
            <person name="Kyrpides N."/>
            <person name="Ivanova N."/>
            <person name="Pagani I."/>
            <person name="Kitzmiller T."/>
            <person name="Lynd L."/>
            <person name="Izquierdo J."/>
            <person name="Woyke T."/>
        </authorList>
    </citation>
    <scope>NUCLEOTIDE SEQUENCE [LARGE SCALE GENOMIC DNA]</scope>
    <source>
        <strain evidence="3">DSM 19732 / NBRC 101661 / EBR45</strain>
    </source>
</reference>
<evidence type="ECO:0000313" key="2">
    <source>
        <dbReference type="EMBL" id="AEV68061.1"/>
    </source>
</evidence>
<dbReference type="AlphaFoldDB" id="G8M185"/>
<dbReference type="eggNOG" id="COG5492">
    <property type="taxonomic scope" value="Bacteria"/>
</dbReference>
<evidence type="ECO:0000313" key="3">
    <source>
        <dbReference type="Proteomes" id="UP000005435"/>
    </source>
</evidence>
<dbReference type="Pfam" id="PF00092">
    <property type="entry name" value="VWA"/>
    <property type="match status" value="1"/>
</dbReference>
<dbReference type="InterPro" id="IPR036465">
    <property type="entry name" value="vWFA_dom_sf"/>
</dbReference>
<dbReference type="STRING" id="720554.Clocl_1410"/>
<dbReference type="PROSITE" id="PS50234">
    <property type="entry name" value="VWFA"/>
    <property type="match status" value="1"/>
</dbReference>
<dbReference type="Gene3D" id="3.40.50.410">
    <property type="entry name" value="von Willebrand factor, type A domain"/>
    <property type="match status" value="1"/>
</dbReference>
<dbReference type="RefSeq" id="WP_014254675.1">
    <property type="nucleotide sequence ID" value="NC_016627.1"/>
</dbReference>
<gene>
    <name evidence="2" type="ordered locus">Clocl_1410</name>
</gene>
<dbReference type="SUPFAM" id="SSF53300">
    <property type="entry name" value="vWA-like"/>
    <property type="match status" value="1"/>
</dbReference>
<name>G8M185_ACECE</name>
<dbReference type="Proteomes" id="UP000005435">
    <property type="component" value="Chromosome"/>
</dbReference>
<dbReference type="EMBL" id="CP003065">
    <property type="protein sequence ID" value="AEV68061.1"/>
    <property type="molecule type" value="Genomic_DNA"/>
</dbReference>
<proteinExistence type="predicted"/>
<feature type="domain" description="VWFA" evidence="1">
    <location>
        <begin position="382"/>
        <end position="567"/>
    </location>
</feature>
<sequence precursor="true">MIKKGVILTLLTSFVFLMNFQISYADDVKIVREIDGLSVTEDGSYKVKYNETKPILLKQNDYVKLNIKKDKEVVILLDGSEIETPPGKLPQSPFKYALFAGAEEINGNKDVLILRGDQLSISGYSHSNGNIIGGIGPGSAVCKSEEDKLVSVGKVDISGAGLTINKEENVSLIPMPDLSEKFAVDAKTAGSYFSTTFNPKTGKEYYKDIIDSSGEGVTGIIKSEFGSGLTCTYTGDTWEINGNSLELSMKKPLFFDGNVKFSLNSIIGDGFIIATGDILFNSGKETSLGLAFNDDGTVDLENSSEIGFYSVSGNIDFNMVSGAKFKGIVYAPGTFVEDETGRLILKGGKVQMSTDYFELYGSLVASTLELYGNKKIYYVENDLSDELEDDTTSRIDFSNVQSVALKIANELSKGKNNVNMATIIYSDTADILGKGFYKLNNEDELNELSELIKEYEIREGSNLGDGLRLAYHTLKEGAAKDGDDTLNEPEKFLIVLTYNEPTRYTDVDISYTGEIPSGDIRIKECNIEEALNYAERVAEVIKEERFDNIYFIDLDADGTLNSVKEVLKKAGTKEEFTYDPKAVVEGTAKQTFEEALDISIQSILKDINYIPIVEKVEVAFNDDKSHVLPDYVEFVKTVKEQIEIDGEKKIVEKKSDFYYDEDTRELELIEDIIIDLSSDKTEAKIEELIMFVKFNTVTNSEQLPEDYIEFKETELIYTFTLVDRNGKELKEFIHVPVDKMRVRVESKIDIN</sequence>
<accession>G8M185</accession>
<keyword evidence="3" id="KW-1185">Reference proteome</keyword>
<reference evidence="2 3" key="2">
    <citation type="journal article" date="2012" name="Stand. Genomic Sci.">
        <title>Complete Genome Sequence of Clostridium clariflavum DSM 19732.</title>
        <authorList>
            <person name="Izquierdo J.A."/>
            <person name="Goodwin L."/>
            <person name="Davenport K.W."/>
            <person name="Teshima H."/>
            <person name="Bruce D."/>
            <person name="Detter C."/>
            <person name="Tapia R."/>
            <person name="Han S."/>
            <person name="Land M."/>
            <person name="Hauser L."/>
            <person name="Jeffries C.D."/>
            <person name="Han J."/>
            <person name="Pitluck S."/>
            <person name="Nolan M."/>
            <person name="Chen A."/>
            <person name="Huntemann M."/>
            <person name="Mavromatis K."/>
            <person name="Mikhailova N."/>
            <person name="Liolios K."/>
            <person name="Woyke T."/>
            <person name="Lynd L.R."/>
        </authorList>
    </citation>
    <scope>NUCLEOTIDE SEQUENCE [LARGE SCALE GENOMIC DNA]</scope>
    <source>
        <strain evidence="3">DSM 19732 / NBRC 101661 / EBR45</strain>
    </source>
</reference>
<protein>
    <submittedName>
        <fullName evidence="2">von Willebrand factor type A-like protein</fullName>
    </submittedName>
</protein>
<evidence type="ECO:0000259" key="1">
    <source>
        <dbReference type="PROSITE" id="PS50234"/>
    </source>
</evidence>
<dbReference type="KEGG" id="ccl:Clocl_1410"/>
<dbReference type="OrthoDB" id="1656124at2"/>
<dbReference type="HOGENOM" id="CLU_370370_0_0_9"/>
<organism evidence="2 3">
    <name type="scientific">Acetivibrio clariflavus (strain DSM 19732 / NBRC 101661 / EBR45)</name>
    <name type="common">Clostridium clariflavum</name>
    <dbReference type="NCBI Taxonomy" id="720554"/>
    <lineage>
        <taxon>Bacteria</taxon>
        <taxon>Bacillati</taxon>
        <taxon>Bacillota</taxon>
        <taxon>Clostridia</taxon>
        <taxon>Eubacteriales</taxon>
        <taxon>Oscillospiraceae</taxon>
        <taxon>Acetivibrio</taxon>
    </lineage>
</organism>